<dbReference type="Pfam" id="PF11028">
    <property type="entry name" value="TMEM260-like"/>
    <property type="match status" value="1"/>
</dbReference>
<feature type="transmembrane region" description="Helical" evidence="1">
    <location>
        <begin position="113"/>
        <end position="141"/>
    </location>
</feature>
<gene>
    <name evidence="2" type="ORF">E6K80_10575</name>
</gene>
<accession>A0A538U1M6</accession>
<feature type="non-terminal residue" evidence="2">
    <location>
        <position position="166"/>
    </location>
</feature>
<feature type="transmembrane region" description="Helical" evidence="1">
    <location>
        <begin position="148"/>
        <end position="165"/>
    </location>
</feature>
<keyword evidence="1" id="KW-0472">Membrane</keyword>
<dbReference type="Proteomes" id="UP000319836">
    <property type="component" value="Unassembled WGS sequence"/>
</dbReference>
<feature type="transmembrane region" description="Helical" evidence="1">
    <location>
        <begin position="54"/>
        <end position="74"/>
    </location>
</feature>
<feature type="non-terminal residue" evidence="2">
    <location>
        <position position="1"/>
    </location>
</feature>
<dbReference type="InterPro" id="IPR021280">
    <property type="entry name" value="TMEM260-like"/>
</dbReference>
<keyword evidence="1" id="KW-1133">Transmembrane helix</keyword>
<dbReference type="PANTHER" id="PTHR16214">
    <property type="entry name" value="TRANSMEMBRANE PROTEIN 260"/>
    <property type="match status" value="1"/>
</dbReference>
<evidence type="ECO:0000313" key="2">
    <source>
        <dbReference type="EMBL" id="TMQ69784.1"/>
    </source>
</evidence>
<feature type="transmembrane region" description="Helical" evidence="1">
    <location>
        <begin position="81"/>
        <end position="101"/>
    </location>
</feature>
<sequence>SALAVMLTYLTTLKFIRLAMRGTGPEPQRPKGGAAPPAGAAAVPAAAGLPWPELVAHVGAVVGALMLAFSDVFWENSVEAEVYQMMSFATALVLWLGLRWWEEHEKKPTAGPLLLAVYVMWLSIGLHLGVGIMGLPLLLLVWLVDRKAALVFLMPFLTVMLVTMGL</sequence>
<name>A0A538U1M6_UNCEI</name>
<comment type="caution">
    <text evidence="2">The sequence shown here is derived from an EMBL/GenBank/DDBJ whole genome shotgun (WGS) entry which is preliminary data.</text>
</comment>
<keyword evidence="1" id="KW-0812">Transmembrane</keyword>
<reference evidence="2 3" key="1">
    <citation type="journal article" date="2019" name="Nat. Microbiol.">
        <title>Mediterranean grassland soil C-N compound turnover is dependent on rainfall and depth, and is mediated by genomically divergent microorganisms.</title>
        <authorList>
            <person name="Diamond S."/>
            <person name="Andeer P.F."/>
            <person name="Li Z."/>
            <person name="Crits-Christoph A."/>
            <person name="Burstein D."/>
            <person name="Anantharaman K."/>
            <person name="Lane K.R."/>
            <person name="Thomas B.C."/>
            <person name="Pan C."/>
            <person name="Northen T.R."/>
            <person name="Banfield J.F."/>
        </authorList>
    </citation>
    <scope>NUCLEOTIDE SEQUENCE [LARGE SCALE GENOMIC DNA]</scope>
    <source>
        <strain evidence="2">WS_10</strain>
    </source>
</reference>
<dbReference type="InterPro" id="IPR052724">
    <property type="entry name" value="GT117_domain-containing"/>
</dbReference>
<organism evidence="2 3">
    <name type="scientific">Eiseniibacteriota bacterium</name>
    <dbReference type="NCBI Taxonomy" id="2212470"/>
    <lineage>
        <taxon>Bacteria</taxon>
        <taxon>Candidatus Eiseniibacteriota</taxon>
    </lineage>
</organism>
<protein>
    <submittedName>
        <fullName evidence="2">DUF2723 domain-containing protein</fullName>
    </submittedName>
</protein>
<proteinExistence type="predicted"/>
<evidence type="ECO:0000256" key="1">
    <source>
        <dbReference type="SAM" id="Phobius"/>
    </source>
</evidence>
<evidence type="ECO:0000313" key="3">
    <source>
        <dbReference type="Proteomes" id="UP000319836"/>
    </source>
</evidence>
<dbReference type="AlphaFoldDB" id="A0A538U1M6"/>
<dbReference type="EMBL" id="VBPA01000266">
    <property type="protein sequence ID" value="TMQ69784.1"/>
    <property type="molecule type" value="Genomic_DNA"/>
</dbReference>
<dbReference type="PANTHER" id="PTHR16214:SF3">
    <property type="entry name" value="TRANSMEMBRANE PROTEIN 260"/>
    <property type="match status" value="1"/>
</dbReference>